<dbReference type="Proteomes" id="UP000283895">
    <property type="component" value="Unassembled WGS sequence"/>
</dbReference>
<evidence type="ECO:0000313" key="2">
    <source>
        <dbReference type="Proteomes" id="UP000283895"/>
    </source>
</evidence>
<reference evidence="1 2" key="1">
    <citation type="submission" date="2015-09" db="EMBL/GenBank/DDBJ databases">
        <title>Host preference determinants of Valsa canker pathogens revealed by comparative genomics.</title>
        <authorList>
            <person name="Yin Z."/>
            <person name="Huang L."/>
        </authorList>
    </citation>
    <scope>NUCLEOTIDE SEQUENCE [LARGE SCALE GENOMIC DNA]</scope>
    <source>
        <strain evidence="1 2">03-1</strain>
    </source>
</reference>
<dbReference type="AlphaFoldDB" id="A0A423X3V2"/>
<gene>
    <name evidence="1" type="ORF">VMCG_02016</name>
</gene>
<evidence type="ECO:0000313" key="1">
    <source>
        <dbReference type="EMBL" id="ROW10593.1"/>
    </source>
</evidence>
<proteinExistence type="predicted"/>
<dbReference type="EMBL" id="LKEA01000003">
    <property type="protein sequence ID" value="ROW10593.1"/>
    <property type="molecule type" value="Genomic_DNA"/>
</dbReference>
<sequence>MSIVLYIVLAVLPRHFKRQLLRLQRPELQEWSTRQQSNVRVRRIVFSKLADVVGCDTTGTELSTIFTLAPYWSATLENWDDCVSDRDLRYIVGNPDLVFVRPNHVASPPISVNNSTILWHRVFYLHILHHL</sequence>
<keyword evidence="2" id="KW-1185">Reference proteome</keyword>
<organism evidence="1 2">
    <name type="scientific">Cytospora schulzeri</name>
    <dbReference type="NCBI Taxonomy" id="448051"/>
    <lineage>
        <taxon>Eukaryota</taxon>
        <taxon>Fungi</taxon>
        <taxon>Dikarya</taxon>
        <taxon>Ascomycota</taxon>
        <taxon>Pezizomycotina</taxon>
        <taxon>Sordariomycetes</taxon>
        <taxon>Sordariomycetidae</taxon>
        <taxon>Diaporthales</taxon>
        <taxon>Cytosporaceae</taxon>
        <taxon>Cytospora</taxon>
    </lineage>
</organism>
<comment type="caution">
    <text evidence="1">The sequence shown here is derived from an EMBL/GenBank/DDBJ whole genome shotgun (WGS) entry which is preliminary data.</text>
</comment>
<protein>
    <submittedName>
        <fullName evidence="1">Uncharacterized protein</fullName>
    </submittedName>
</protein>
<accession>A0A423X3V2</accession>
<name>A0A423X3V2_9PEZI</name>